<dbReference type="CDD" id="cd00672">
    <property type="entry name" value="CysRS_core"/>
    <property type="match status" value="1"/>
</dbReference>
<feature type="short sequence motif" description="'HIGH' region" evidence="12">
    <location>
        <begin position="33"/>
        <end position="43"/>
    </location>
</feature>
<evidence type="ECO:0000256" key="10">
    <source>
        <dbReference type="ARBA" id="ARBA00022917"/>
    </source>
</evidence>
<keyword evidence="9 12" id="KW-0067">ATP-binding</keyword>
<comment type="subunit">
    <text evidence="3 12">Monomer.</text>
</comment>
<dbReference type="Gene3D" id="3.40.50.620">
    <property type="entry name" value="HUPs"/>
    <property type="match status" value="1"/>
</dbReference>
<dbReference type="SUPFAM" id="SSF47323">
    <property type="entry name" value="Anticodon-binding domain of a subclass of class I aminoacyl-tRNA synthetases"/>
    <property type="match status" value="1"/>
</dbReference>
<keyword evidence="7 12" id="KW-0547">Nucleotide-binding</keyword>
<feature type="short sequence motif" description="'KMSKS' region" evidence="12">
    <location>
        <begin position="283"/>
        <end position="287"/>
    </location>
</feature>
<dbReference type="Proteomes" id="UP000014174">
    <property type="component" value="Unassembled WGS sequence"/>
</dbReference>
<dbReference type="NCBIfam" id="TIGR00435">
    <property type="entry name" value="cysS"/>
    <property type="match status" value="1"/>
</dbReference>
<dbReference type="InterPro" id="IPR009080">
    <property type="entry name" value="tRNAsynth_Ia_anticodon-bd"/>
</dbReference>
<dbReference type="Gene3D" id="1.20.120.1910">
    <property type="entry name" value="Cysteine-tRNA ligase, C-terminal anti-codon recognition domain"/>
    <property type="match status" value="1"/>
</dbReference>
<dbReference type="GO" id="GO:0005524">
    <property type="term" value="F:ATP binding"/>
    <property type="evidence" value="ECO:0007669"/>
    <property type="project" value="UniProtKB-UniRule"/>
</dbReference>
<evidence type="ECO:0000256" key="11">
    <source>
        <dbReference type="ARBA" id="ARBA00023146"/>
    </source>
</evidence>
<comment type="subcellular location">
    <subcellularLocation>
        <location evidence="1 12">Cytoplasm</location>
    </subcellularLocation>
</comment>
<organism evidence="14 15">
    <name type="scientific">Arcticibacter svalbardensis MN12-7</name>
    <dbReference type="NCBI Taxonomy" id="1150600"/>
    <lineage>
        <taxon>Bacteria</taxon>
        <taxon>Pseudomonadati</taxon>
        <taxon>Bacteroidota</taxon>
        <taxon>Sphingobacteriia</taxon>
        <taxon>Sphingobacteriales</taxon>
        <taxon>Sphingobacteriaceae</taxon>
        <taxon>Arcticibacter</taxon>
    </lineage>
</organism>
<comment type="catalytic activity">
    <reaction evidence="12">
        <text>tRNA(Cys) + L-cysteine + ATP = L-cysteinyl-tRNA(Cys) + AMP + diphosphate</text>
        <dbReference type="Rhea" id="RHEA:17773"/>
        <dbReference type="Rhea" id="RHEA-COMP:9661"/>
        <dbReference type="Rhea" id="RHEA-COMP:9679"/>
        <dbReference type="ChEBI" id="CHEBI:30616"/>
        <dbReference type="ChEBI" id="CHEBI:33019"/>
        <dbReference type="ChEBI" id="CHEBI:35235"/>
        <dbReference type="ChEBI" id="CHEBI:78442"/>
        <dbReference type="ChEBI" id="CHEBI:78517"/>
        <dbReference type="ChEBI" id="CHEBI:456215"/>
        <dbReference type="EC" id="6.1.1.16"/>
    </reaction>
</comment>
<feature type="binding site" evidence="12">
    <location>
        <position position="31"/>
    </location>
    <ligand>
        <name>Zn(2+)</name>
        <dbReference type="ChEBI" id="CHEBI:29105"/>
    </ligand>
</feature>
<evidence type="ECO:0000256" key="2">
    <source>
        <dbReference type="ARBA" id="ARBA00005594"/>
    </source>
</evidence>
<dbReference type="PANTHER" id="PTHR10890:SF3">
    <property type="entry name" value="CYSTEINE--TRNA LIGASE, CYTOPLASMIC"/>
    <property type="match status" value="1"/>
</dbReference>
<evidence type="ECO:0000259" key="13">
    <source>
        <dbReference type="SMART" id="SM00840"/>
    </source>
</evidence>
<dbReference type="HAMAP" id="MF_00041">
    <property type="entry name" value="Cys_tRNA_synth"/>
    <property type="match status" value="1"/>
</dbReference>
<comment type="cofactor">
    <cofactor evidence="12">
        <name>Zn(2+)</name>
        <dbReference type="ChEBI" id="CHEBI:29105"/>
    </cofactor>
    <text evidence="12">Binds 1 zinc ion per subunit.</text>
</comment>
<dbReference type="OrthoDB" id="9815130at2"/>
<protein>
    <recommendedName>
        <fullName evidence="12">Cysteine--tRNA ligase</fullName>
        <ecNumber evidence="12">6.1.1.16</ecNumber>
    </recommendedName>
    <alternativeName>
        <fullName evidence="12">Cysteinyl-tRNA synthetase</fullName>
        <shortName evidence="12">CysRS</shortName>
    </alternativeName>
</protein>
<evidence type="ECO:0000256" key="6">
    <source>
        <dbReference type="ARBA" id="ARBA00022723"/>
    </source>
</evidence>
<evidence type="ECO:0000256" key="5">
    <source>
        <dbReference type="ARBA" id="ARBA00022598"/>
    </source>
</evidence>
<dbReference type="eggNOG" id="COG0215">
    <property type="taxonomic scope" value="Bacteria"/>
</dbReference>
<feature type="binding site" evidence="12">
    <location>
        <position position="226"/>
    </location>
    <ligand>
        <name>Zn(2+)</name>
        <dbReference type="ChEBI" id="CHEBI:29105"/>
    </ligand>
</feature>
<proteinExistence type="inferred from homology"/>
<keyword evidence="6 12" id="KW-0479">Metal-binding</keyword>
<dbReference type="Pfam" id="PF09190">
    <property type="entry name" value="DALR_2"/>
    <property type="match status" value="1"/>
</dbReference>
<reference evidence="14 15" key="1">
    <citation type="journal article" date="2013" name="Genome Announc.">
        <title>Draft Genome Sequence of Arcticibacter svalbardensis Strain MN12-7T, a Member of the Family Sphingobacteriaceae Isolated from an Arctic Soil Sample.</title>
        <authorList>
            <person name="Shivaji S."/>
            <person name="Ara S."/>
            <person name="Prasad S."/>
            <person name="Manasa B.P."/>
            <person name="Begum Z."/>
            <person name="Singh A."/>
            <person name="Kumar Pinnaka A."/>
        </authorList>
    </citation>
    <scope>NUCLEOTIDE SEQUENCE [LARGE SCALE GENOMIC DNA]</scope>
    <source>
        <strain evidence="14 15">MN12-7</strain>
    </source>
</reference>
<keyword evidence="4 12" id="KW-0963">Cytoplasm</keyword>
<accession>R9GM74</accession>
<dbReference type="GO" id="GO:0004817">
    <property type="term" value="F:cysteine-tRNA ligase activity"/>
    <property type="evidence" value="ECO:0007669"/>
    <property type="project" value="UniProtKB-UniRule"/>
</dbReference>
<gene>
    <name evidence="12" type="primary">cysS</name>
    <name evidence="14" type="ORF">ADIARSV_4137</name>
</gene>
<dbReference type="GO" id="GO:0005829">
    <property type="term" value="C:cytosol"/>
    <property type="evidence" value="ECO:0007669"/>
    <property type="project" value="TreeGrafter"/>
</dbReference>
<dbReference type="GO" id="GO:0006423">
    <property type="term" value="P:cysteinyl-tRNA aminoacylation"/>
    <property type="evidence" value="ECO:0007669"/>
    <property type="project" value="UniProtKB-UniRule"/>
</dbReference>
<dbReference type="STRING" id="1150600.ADIARSV_4137"/>
<keyword evidence="8 12" id="KW-0862">Zinc</keyword>
<keyword evidence="15" id="KW-1185">Reference proteome</keyword>
<evidence type="ECO:0000256" key="12">
    <source>
        <dbReference type="HAMAP-Rule" id="MF_00041"/>
    </source>
</evidence>
<feature type="binding site" evidence="12">
    <location>
        <position position="286"/>
    </location>
    <ligand>
        <name>ATP</name>
        <dbReference type="ChEBI" id="CHEBI:30616"/>
    </ligand>
</feature>
<evidence type="ECO:0000256" key="9">
    <source>
        <dbReference type="ARBA" id="ARBA00022840"/>
    </source>
</evidence>
<keyword evidence="11 12" id="KW-0030">Aminoacyl-tRNA synthetase</keyword>
<feature type="domain" description="Cysteinyl-tRNA synthetase class Ia DALR" evidence="13">
    <location>
        <begin position="370"/>
        <end position="432"/>
    </location>
</feature>
<dbReference type="GO" id="GO:0008270">
    <property type="term" value="F:zinc ion binding"/>
    <property type="evidence" value="ECO:0007669"/>
    <property type="project" value="UniProtKB-UniRule"/>
</dbReference>
<dbReference type="EC" id="6.1.1.16" evidence="12"/>
<evidence type="ECO:0000313" key="15">
    <source>
        <dbReference type="Proteomes" id="UP000014174"/>
    </source>
</evidence>
<evidence type="ECO:0000256" key="7">
    <source>
        <dbReference type="ARBA" id="ARBA00022741"/>
    </source>
</evidence>
<dbReference type="InterPro" id="IPR014729">
    <property type="entry name" value="Rossmann-like_a/b/a_fold"/>
</dbReference>
<dbReference type="InterPro" id="IPR015803">
    <property type="entry name" value="Cys-tRNA-ligase"/>
</dbReference>
<evidence type="ECO:0000256" key="3">
    <source>
        <dbReference type="ARBA" id="ARBA00011245"/>
    </source>
</evidence>
<dbReference type="PATRIC" id="fig|1150600.3.peg.4095"/>
<name>R9GM74_9SPHI</name>
<dbReference type="RefSeq" id="WP_016197355.1">
    <property type="nucleotide sequence ID" value="NZ_AQPN01000145.1"/>
</dbReference>
<dbReference type="EMBL" id="AQPN01000145">
    <property type="protein sequence ID" value="EOR92625.1"/>
    <property type="molecule type" value="Genomic_DNA"/>
</dbReference>
<feature type="binding site" evidence="12">
    <location>
        <position position="255"/>
    </location>
    <ligand>
        <name>Zn(2+)</name>
        <dbReference type="ChEBI" id="CHEBI:29105"/>
    </ligand>
</feature>
<evidence type="ECO:0000256" key="4">
    <source>
        <dbReference type="ARBA" id="ARBA00022490"/>
    </source>
</evidence>
<comment type="caution">
    <text evidence="14">The sequence shown here is derived from an EMBL/GenBank/DDBJ whole genome shotgun (WGS) entry which is preliminary data.</text>
</comment>
<dbReference type="Pfam" id="PF01406">
    <property type="entry name" value="tRNA-synt_1e"/>
    <property type="match status" value="1"/>
</dbReference>
<dbReference type="InterPro" id="IPR015273">
    <property type="entry name" value="Cys-tRNA-synt_Ia_DALR"/>
</dbReference>
<dbReference type="InterPro" id="IPR032678">
    <property type="entry name" value="tRNA-synt_1_cat_dom"/>
</dbReference>
<keyword evidence="5 12" id="KW-0436">Ligase</keyword>
<evidence type="ECO:0000256" key="8">
    <source>
        <dbReference type="ARBA" id="ARBA00022833"/>
    </source>
</evidence>
<sequence length="486" mass="55427">MNNNLVVYNTLTRKKEVFEPINAPFVGMYVCGPTVYGDVHLGNCRTFISFDLIYRYLVHLKYKVRYVRNITDAGHLEGDRDEGDDKFSKKARLEKLEPMEIVQRYTIGFHDVLRIFNTIPPNIEPTATGHIAEQIEMVNEIIDNGFAYEINGSVYFDVEKYSKEYNYTILTNRNIEDLIANSRDLGGQDEKKGRLDFALWIKAKPEHIMRWPSPWGWGFPGWHIECSAMSSKYLGDTFDIHGGGMDLAATHHTNEIAQSQACHHTEPAKYWLHTNMLTVNGTRMSKSAGNGFLPAELFTGNHHLLKRGFSPMTVRFFMLQAHYRSTLDFSNEALEASEKGFRRLMNACALVEKLQASNHSDVDIAKISQRCYDAMNDDFNSPVAIAELFEAARLINSIHDGKTCIDQVNLELLSTLIHDFVYDILGLKEETIQTDEMGPLVDFIINLRLQARADKDYATSDKIRNGLLDLGIQLKDNKESTSWSKM</sequence>
<dbReference type="SMART" id="SM00840">
    <property type="entry name" value="DALR_2"/>
    <property type="match status" value="1"/>
</dbReference>
<feature type="binding site" evidence="12">
    <location>
        <position position="251"/>
    </location>
    <ligand>
        <name>Zn(2+)</name>
        <dbReference type="ChEBI" id="CHEBI:29105"/>
    </ligand>
</feature>
<dbReference type="SUPFAM" id="SSF52374">
    <property type="entry name" value="Nucleotidylyl transferase"/>
    <property type="match status" value="1"/>
</dbReference>
<evidence type="ECO:0000256" key="1">
    <source>
        <dbReference type="ARBA" id="ARBA00004496"/>
    </source>
</evidence>
<comment type="similarity">
    <text evidence="2 12">Belongs to the class-I aminoacyl-tRNA synthetase family.</text>
</comment>
<dbReference type="PANTHER" id="PTHR10890">
    <property type="entry name" value="CYSTEINYL-TRNA SYNTHETASE"/>
    <property type="match status" value="1"/>
</dbReference>
<dbReference type="PRINTS" id="PR00983">
    <property type="entry name" value="TRNASYNTHCYS"/>
</dbReference>
<keyword evidence="10 12" id="KW-0648">Protein biosynthesis</keyword>
<dbReference type="AlphaFoldDB" id="R9GM74"/>
<dbReference type="InterPro" id="IPR024909">
    <property type="entry name" value="Cys-tRNA/MSH_ligase"/>
</dbReference>
<evidence type="ECO:0000313" key="14">
    <source>
        <dbReference type="EMBL" id="EOR92625.1"/>
    </source>
</evidence>